<comment type="caution">
    <text evidence="2">The sequence shown here is derived from an EMBL/GenBank/DDBJ whole genome shotgun (WGS) entry which is preliminary data.</text>
</comment>
<evidence type="ECO:0000259" key="1">
    <source>
        <dbReference type="Pfam" id="PF03795"/>
    </source>
</evidence>
<dbReference type="InterPro" id="IPR005545">
    <property type="entry name" value="YCII"/>
</dbReference>
<evidence type="ECO:0000313" key="3">
    <source>
        <dbReference type="Proteomes" id="UP001589813"/>
    </source>
</evidence>
<keyword evidence="3" id="KW-1185">Reference proteome</keyword>
<gene>
    <name evidence="2" type="ORF">ACFFJP_06400</name>
</gene>
<sequence length="100" mass="10714">MQDYLLLMYNDATDQAAAADDSAWQRYFAFLHQSGCFDGGSSIGAGQSFRKSGTAAGSADQLSGFIRVRAEDLLAAQQFLTGNPIYEAGGTVEIRALPRD</sequence>
<feature type="domain" description="YCII-related" evidence="1">
    <location>
        <begin position="4"/>
        <end position="96"/>
    </location>
</feature>
<evidence type="ECO:0000313" key="2">
    <source>
        <dbReference type="EMBL" id="MFC0047913.1"/>
    </source>
</evidence>
<proteinExistence type="predicted"/>
<dbReference type="RefSeq" id="WP_377241597.1">
    <property type="nucleotide sequence ID" value="NZ_JBHLXP010000001.1"/>
</dbReference>
<dbReference type="Proteomes" id="UP001589813">
    <property type="component" value="Unassembled WGS sequence"/>
</dbReference>
<dbReference type="Pfam" id="PF03795">
    <property type="entry name" value="YCII"/>
    <property type="match status" value="1"/>
</dbReference>
<protein>
    <submittedName>
        <fullName evidence="2">YciI family protein</fullName>
    </submittedName>
</protein>
<organism evidence="2 3">
    <name type="scientific">Rheinheimera tilapiae</name>
    <dbReference type="NCBI Taxonomy" id="875043"/>
    <lineage>
        <taxon>Bacteria</taxon>
        <taxon>Pseudomonadati</taxon>
        <taxon>Pseudomonadota</taxon>
        <taxon>Gammaproteobacteria</taxon>
        <taxon>Chromatiales</taxon>
        <taxon>Chromatiaceae</taxon>
        <taxon>Rheinheimera</taxon>
    </lineage>
</organism>
<reference evidence="2 3" key="1">
    <citation type="submission" date="2024-09" db="EMBL/GenBank/DDBJ databases">
        <authorList>
            <person name="Sun Q."/>
            <person name="Mori K."/>
        </authorList>
    </citation>
    <scope>NUCLEOTIDE SEQUENCE [LARGE SCALE GENOMIC DNA]</scope>
    <source>
        <strain evidence="2 3">KCTC 23315</strain>
    </source>
</reference>
<accession>A0ABV6BAL2</accession>
<name>A0ABV6BAL2_9GAMM</name>
<dbReference type="EMBL" id="JBHLXP010000001">
    <property type="protein sequence ID" value="MFC0047913.1"/>
    <property type="molecule type" value="Genomic_DNA"/>
</dbReference>